<protein>
    <submittedName>
        <fullName evidence="1">Uncharacterized protein</fullName>
    </submittedName>
</protein>
<comment type="caution">
    <text evidence="1">The sequence shown here is derived from an EMBL/GenBank/DDBJ whole genome shotgun (WGS) entry which is preliminary data.</text>
</comment>
<dbReference type="EMBL" id="JAHRIO010041406">
    <property type="protein sequence ID" value="MEQ2172094.1"/>
    <property type="molecule type" value="Genomic_DNA"/>
</dbReference>
<keyword evidence="2" id="KW-1185">Reference proteome</keyword>
<name>A0ABV0NMM5_9TELE</name>
<sequence>MLFDLYMVFRWLKGCLLTLQMRLTFTTPGSFQCSKFGHLFNASILMTQLYICELSRISSRSKLNNFSQNLSELGHQVQEGTPDISLPSNSLQLILGDPKAFPCRRGYIVPPVSSGSASGSPPTGTCPENLQREFSPMSIFSGL</sequence>
<dbReference type="Proteomes" id="UP001476798">
    <property type="component" value="Unassembled WGS sequence"/>
</dbReference>
<evidence type="ECO:0000313" key="2">
    <source>
        <dbReference type="Proteomes" id="UP001476798"/>
    </source>
</evidence>
<organism evidence="1 2">
    <name type="scientific">Goodea atripinnis</name>
    <dbReference type="NCBI Taxonomy" id="208336"/>
    <lineage>
        <taxon>Eukaryota</taxon>
        <taxon>Metazoa</taxon>
        <taxon>Chordata</taxon>
        <taxon>Craniata</taxon>
        <taxon>Vertebrata</taxon>
        <taxon>Euteleostomi</taxon>
        <taxon>Actinopterygii</taxon>
        <taxon>Neopterygii</taxon>
        <taxon>Teleostei</taxon>
        <taxon>Neoteleostei</taxon>
        <taxon>Acanthomorphata</taxon>
        <taxon>Ovalentaria</taxon>
        <taxon>Atherinomorphae</taxon>
        <taxon>Cyprinodontiformes</taxon>
        <taxon>Goodeidae</taxon>
        <taxon>Goodea</taxon>
    </lineage>
</organism>
<gene>
    <name evidence="1" type="ORF">GOODEAATRI_017494</name>
</gene>
<reference evidence="1 2" key="1">
    <citation type="submission" date="2021-06" db="EMBL/GenBank/DDBJ databases">
        <authorList>
            <person name="Palmer J.M."/>
        </authorList>
    </citation>
    <scope>NUCLEOTIDE SEQUENCE [LARGE SCALE GENOMIC DNA]</scope>
    <source>
        <strain evidence="1 2">GA_2019</strain>
        <tissue evidence="1">Muscle</tissue>
    </source>
</reference>
<accession>A0ABV0NMM5</accession>
<evidence type="ECO:0000313" key="1">
    <source>
        <dbReference type="EMBL" id="MEQ2172094.1"/>
    </source>
</evidence>
<proteinExistence type="predicted"/>